<organism evidence="2 3">
    <name type="scientific">Acinetobacter celticus</name>
    <dbReference type="NCBI Taxonomy" id="1891224"/>
    <lineage>
        <taxon>Bacteria</taxon>
        <taxon>Pseudomonadati</taxon>
        <taxon>Pseudomonadota</taxon>
        <taxon>Gammaproteobacteria</taxon>
        <taxon>Moraxellales</taxon>
        <taxon>Moraxellaceae</taxon>
        <taxon>Acinetobacter</taxon>
    </lineage>
</organism>
<keyword evidence="3" id="KW-1185">Reference proteome</keyword>
<feature type="transmembrane region" description="Helical" evidence="1">
    <location>
        <begin position="180"/>
        <end position="204"/>
    </location>
</feature>
<sequence>MFNKYKMNLQAKSPNIFADSCSLDEAYALFYQKNGFGPIVGDREPLTVGVYTGCLIVPMPNIGVRHKYLKYHDMHHILTGYTVGRIGEGEISAWELGTGSMFRHPILGIMNLIALSTGFFLTPKRMIQAYRRGLISANTYDLATRQWIDLHGESSISELKKMKLEYKPSVFLPWLRWLEFTIYIGFALLIHSIVVIPALILRIVSYLLAGEPFIEIIKPAKRSDLY</sequence>
<proteinExistence type="predicted"/>
<protein>
    <submittedName>
        <fullName evidence="2">Uncharacterized protein</fullName>
    </submittedName>
</protein>
<evidence type="ECO:0000256" key="1">
    <source>
        <dbReference type="SAM" id="Phobius"/>
    </source>
</evidence>
<dbReference type="Proteomes" id="UP000186553">
    <property type="component" value="Unassembled WGS sequence"/>
</dbReference>
<comment type="caution">
    <text evidence="2">The sequence shown here is derived from an EMBL/GenBank/DDBJ whole genome shotgun (WGS) entry which is preliminary data.</text>
</comment>
<feature type="transmembrane region" description="Helical" evidence="1">
    <location>
        <begin position="102"/>
        <end position="122"/>
    </location>
</feature>
<keyword evidence="1" id="KW-0472">Membrane</keyword>
<dbReference type="AlphaFoldDB" id="A0A1C3CXY8"/>
<dbReference type="STRING" id="1891224.BBP83_04020"/>
<dbReference type="EMBL" id="MBDL01000008">
    <property type="protein sequence ID" value="ODA13563.1"/>
    <property type="molecule type" value="Genomic_DNA"/>
</dbReference>
<accession>A0A1C3CXY8</accession>
<gene>
    <name evidence="2" type="ORF">BBP83_04020</name>
</gene>
<evidence type="ECO:0000313" key="2">
    <source>
        <dbReference type="EMBL" id="ODA13563.1"/>
    </source>
</evidence>
<keyword evidence="1" id="KW-1133">Transmembrane helix</keyword>
<reference evidence="2 3" key="1">
    <citation type="submission" date="2016-07" db="EMBL/GenBank/DDBJ databases">
        <title>Acinetobacter sp. ANC 4603.</title>
        <authorList>
            <person name="Radolfova-Krizova L."/>
            <person name="Nemec A."/>
        </authorList>
    </citation>
    <scope>NUCLEOTIDE SEQUENCE [LARGE SCALE GENOMIC DNA]</scope>
    <source>
        <strain evidence="2 3">ANC 4603</strain>
    </source>
</reference>
<dbReference type="OrthoDB" id="1188699at2"/>
<keyword evidence="1" id="KW-0812">Transmembrane</keyword>
<name>A0A1C3CXY8_9GAMM</name>
<evidence type="ECO:0000313" key="3">
    <source>
        <dbReference type="Proteomes" id="UP000186553"/>
    </source>
</evidence>